<evidence type="ECO:0000313" key="3">
    <source>
        <dbReference type="EMBL" id="MBD3869791.1"/>
    </source>
</evidence>
<gene>
    <name evidence="3" type="ORF">IFJ97_00335</name>
</gene>
<feature type="transmembrane region" description="Helical" evidence="2">
    <location>
        <begin position="351"/>
        <end position="367"/>
    </location>
</feature>
<evidence type="ECO:0000256" key="2">
    <source>
        <dbReference type="SAM" id="Phobius"/>
    </source>
</evidence>
<evidence type="ECO:0000256" key="1">
    <source>
        <dbReference type="SAM" id="Coils"/>
    </source>
</evidence>
<name>A0A8J6YAK5_9BACT</name>
<feature type="transmembrane region" description="Helical" evidence="2">
    <location>
        <begin position="402"/>
        <end position="423"/>
    </location>
</feature>
<dbReference type="Proteomes" id="UP000598633">
    <property type="component" value="Unassembled WGS sequence"/>
</dbReference>
<feature type="transmembrane region" description="Helical" evidence="2">
    <location>
        <begin position="261"/>
        <end position="281"/>
    </location>
</feature>
<feature type="transmembrane region" description="Helical" evidence="2">
    <location>
        <begin position="319"/>
        <end position="339"/>
    </location>
</feature>
<sequence length="578" mass="59808">MDKRLEMMERAVEALEAAVSRQDRRIAALEGMTAEARAVAGEVTEAVAPVDPAAEALPDQWPISAVRGTPALAGRSLLILAGAFLLRALTEAGTLATGMGVVLGLAYAASWIIAAAMAARKGARGSAGFFAVCAALIADPLIFEASTEFGVLSSTGSAVTLSIMTAAGLFVASRWRLQESAWVFVVGAMVTAATLAVVRPPGEEATAVLVALGLAAVWLAGRHDWEFLRWLTAVGADVGVLRLTAMATVPGGPHGIDAPHGPLVAVLQGVLLIGYVGSSFVRALRGRNPIRVFDYLQTAVALAIGWGGAVQLARANDSGIRGLAVFALLVGFASYAGAFGVVDRRYGRNKSFLFLSSLGLTLVLLGLRGSTGPASAVVLAVLALIAAAAGSHWDRVTLRTHAALFLAAAWISSGVAAEVAGDLSGRAGFDAVPDAVAIIVALLTVITTLVVLLARRLKTSGWVQRLPLTALLVMSGIVVAATLVSVAAMVVPSSTLWMGTVALSALTIVAAVLASRWGIREAGWIVYPLLALTGLRVVLTDLASGRTVVFVIALAAYGSAMILSTRLLRTHRRRQPQE</sequence>
<feature type="transmembrane region" description="Helical" evidence="2">
    <location>
        <begin position="181"/>
        <end position="199"/>
    </location>
</feature>
<keyword evidence="1" id="KW-0175">Coiled coil</keyword>
<feature type="transmembrane region" description="Helical" evidence="2">
    <location>
        <begin position="373"/>
        <end position="390"/>
    </location>
</feature>
<feature type="transmembrane region" description="Helical" evidence="2">
    <location>
        <begin position="126"/>
        <end position="143"/>
    </location>
</feature>
<organism evidence="3 4">
    <name type="scientific">Candidatus Sulfomarinibacter kjeldsenii</name>
    <dbReference type="NCBI Taxonomy" id="2885994"/>
    <lineage>
        <taxon>Bacteria</taxon>
        <taxon>Pseudomonadati</taxon>
        <taxon>Acidobacteriota</taxon>
        <taxon>Thermoanaerobaculia</taxon>
        <taxon>Thermoanaerobaculales</taxon>
        <taxon>Candidatus Sulfomarinibacteraceae</taxon>
        <taxon>Candidatus Sulfomarinibacter</taxon>
    </lineage>
</organism>
<keyword evidence="2" id="KW-0812">Transmembrane</keyword>
<feature type="transmembrane region" description="Helical" evidence="2">
    <location>
        <begin position="496"/>
        <end position="515"/>
    </location>
</feature>
<reference evidence="3 4" key="1">
    <citation type="submission" date="2020-08" db="EMBL/GenBank/DDBJ databases">
        <title>Acidobacteriota in marine sediments use diverse sulfur dissimilation pathways.</title>
        <authorList>
            <person name="Wasmund K."/>
        </authorList>
    </citation>
    <scope>NUCLEOTIDE SEQUENCE [LARGE SCALE GENOMIC DNA]</scope>
    <source>
        <strain evidence="3">MAG AM3-A</strain>
    </source>
</reference>
<keyword evidence="2" id="KW-0472">Membrane</keyword>
<feature type="transmembrane region" description="Helical" evidence="2">
    <location>
        <begin position="435"/>
        <end position="454"/>
    </location>
</feature>
<feature type="coiled-coil region" evidence="1">
    <location>
        <begin position="5"/>
        <end position="32"/>
    </location>
</feature>
<feature type="transmembrane region" description="Helical" evidence="2">
    <location>
        <begin position="522"/>
        <end position="539"/>
    </location>
</feature>
<proteinExistence type="predicted"/>
<feature type="transmembrane region" description="Helical" evidence="2">
    <location>
        <begin position="149"/>
        <end position="172"/>
    </location>
</feature>
<feature type="transmembrane region" description="Helical" evidence="2">
    <location>
        <begin position="205"/>
        <end position="221"/>
    </location>
</feature>
<dbReference type="EMBL" id="JACXWA010000006">
    <property type="protein sequence ID" value="MBD3869791.1"/>
    <property type="molecule type" value="Genomic_DNA"/>
</dbReference>
<feature type="transmembrane region" description="Helical" evidence="2">
    <location>
        <begin position="95"/>
        <end position="119"/>
    </location>
</feature>
<feature type="transmembrane region" description="Helical" evidence="2">
    <location>
        <begin position="293"/>
        <end position="313"/>
    </location>
</feature>
<dbReference type="AlphaFoldDB" id="A0A8J6YAK5"/>
<feature type="transmembrane region" description="Helical" evidence="2">
    <location>
        <begin position="228"/>
        <end position="249"/>
    </location>
</feature>
<feature type="transmembrane region" description="Helical" evidence="2">
    <location>
        <begin position="545"/>
        <end position="568"/>
    </location>
</feature>
<evidence type="ECO:0000313" key="4">
    <source>
        <dbReference type="Proteomes" id="UP000598633"/>
    </source>
</evidence>
<evidence type="ECO:0008006" key="5">
    <source>
        <dbReference type="Google" id="ProtNLM"/>
    </source>
</evidence>
<comment type="caution">
    <text evidence="3">The sequence shown here is derived from an EMBL/GenBank/DDBJ whole genome shotgun (WGS) entry which is preliminary data.</text>
</comment>
<keyword evidence="2" id="KW-1133">Transmembrane helix</keyword>
<accession>A0A8J6YAK5</accession>
<protein>
    <recommendedName>
        <fullName evidence="5">DUF2339 domain-containing protein</fullName>
    </recommendedName>
</protein>
<feature type="transmembrane region" description="Helical" evidence="2">
    <location>
        <begin position="466"/>
        <end position="490"/>
    </location>
</feature>